<dbReference type="InterPro" id="IPR019406">
    <property type="entry name" value="APLF_PBZ"/>
</dbReference>
<feature type="domain" description="PBZ-type" evidence="7">
    <location>
        <begin position="255"/>
        <end position="280"/>
    </location>
</feature>
<dbReference type="Pfam" id="PF17913">
    <property type="entry name" value="FHA_2"/>
    <property type="match status" value="1"/>
</dbReference>
<keyword evidence="3" id="KW-0378">Hydrolase</keyword>
<organism evidence="9 10">
    <name type="scientific">Pararge aegeria aegeria</name>
    <dbReference type="NCBI Taxonomy" id="348720"/>
    <lineage>
        <taxon>Eukaryota</taxon>
        <taxon>Metazoa</taxon>
        <taxon>Ecdysozoa</taxon>
        <taxon>Arthropoda</taxon>
        <taxon>Hexapoda</taxon>
        <taxon>Insecta</taxon>
        <taxon>Pterygota</taxon>
        <taxon>Neoptera</taxon>
        <taxon>Endopterygota</taxon>
        <taxon>Lepidoptera</taxon>
        <taxon>Glossata</taxon>
        <taxon>Ditrysia</taxon>
        <taxon>Papilionoidea</taxon>
        <taxon>Nymphalidae</taxon>
        <taxon>Satyrinae</taxon>
        <taxon>Satyrini</taxon>
        <taxon>Parargina</taxon>
        <taxon>Pararge</taxon>
    </lineage>
</organism>
<dbReference type="SUPFAM" id="SSF49879">
    <property type="entry name" value="SMAD/FHA domain"/>
    <property type="match status" value="1"/>
</dbReference>
<dbReference type="Pfam" id="PF10283">
    <property type="entry name" value="zf-CCHH"/>
    <property type="match status" value="1"/>
</dbReference>
<sequence>MPIKLIRTDAEDPCKILLPLGNHVIGRGKLLDCDDKKISRQHGELQVTDDSLSLKALHQNPCFYLRKGLNPQILLQDKTIPLFNGDRFGLLPDTFWYEVLFCSGMEAPTNIESEKNTEEYCVDNNECKDKTSSNEFDCNKTQSAVATQNSVPTEVLTKNSEPANSMEDGTGQKEPVSVKSESEPSKEEEQLSIDTNSVKRSHSPDNSDVKKIKLVEDEAANSDDVKPGPSLNQGQAAQPMNNVGANGASNNNPPRERCMYGGDCYRRNPQHLAQFSHPRDADWGPGERGQCPYGAQCAKTDPRHWRDHEHPPGKLPPPRPGQKKRRQRRDSAESLTQSVIVTGKRARKTVQVPGHWSGDESDEPDPYATDESDDWEPGSAPSQDFSEDFL</sequence>
<protein>
    <submittedName>
        <fullName evidence="9">Jg9721 protein</fullName>
    </submittedName>
</protein>
<evidence type="ECO:0000256" key="3">
    <source>
        <dbReference type="ARBA" id="ARBA00022801"/>
    </source>
</evidence>
<feature type="compositionally biased region" description="Low complexity" evidence="6">
    <location>
        <begin position="241"/>
        <end position="252"/>
    </location>
</feature>
<feature type="compositionally biased region" description="Acidic residues" evidence="6">
    <location>
        <begin position="359"/>
        <end position="376"/>
    </location>
</feature>
<keyword evidence="4" id="KW-0234">DNA repair</keyword>
<feature type="compositionally biased region" description="Polar residues" evidence="6">
    <location>
        <begin position="143"/>
        <end position="163"/>
    </location>
</feature>
<dbReference type="PANTHER" id="PTHR21315">
    <property type="entry name" value="APRATAXIN AND PNK-LIKE FACTOR-RELATED"/>
    <property type="match status" value="1"/>
</dbReference>
<keyword evidence="5" id="KW-0539">Nucleus</keyword>
<dbReference type="EMBL" id="CAKXAJ010026558">
    <property type="protein sequence ID" value="CAH2269978.1"/>
    <property type="molecule type" value="Genomic_DNA"/>
</dbReference>
<evidence type="ECO:0000313" key="10">
    <source>
        <dbReference type="Proteomes" id="UP000838756"/>
    </source>
</evidence>
<dbReference type="GO" id="GO:0005634">
    <property type="term" value="C:nucleus"/>
    <property type="evidence" value="ECO:0007669"/>
    <property type="project" value="UniProtKB-SubCell"/>
</dbReference>
<evidence type="ECO:0000259" key="7">
    <source>
        <dbReference type="Pfam" id="PF10283"/>
    </source>
</evidence>
<keyword evidence="2" id="KW-0227">DNA damage</keyword>
<dbReference type="GO" id="GO:0035861">
    <property type="term" value="C:site of double-strand break"/>
    <property type="evidence" value="ECO:0007669"/>
    <property type="project" value="TreeGrafter"/>
</dbReference>
<dbReference type="Proteomes" id="UP000838756">
    <property type="component" value="Unassembled WGS sequence"/>
</dbReference>
<dbReference type="InterPro" id="IPR041388">
    <property type="entry name" value="FHA_2"/>
</dbReference>
<feature type="compositionally biased region" description="Polar residues" evidence="6">
    <location>
        <begin position="230"/>
        <end position="240"/>
    </location>
</feature>
<feature type="domain" description="PNK FHA" evidence="8">
    <location>
        <begin position="11"/>
        <end position="62"/>
    </location>
</feature>
<evidence type="ECO:0000256" key="6">
    <source>
        <dbReference type="SAM" id="MobiDB-lite"/>
    </source>
</evidence>
<dbReference type="InterPro" id="IPR008984">
    <property type="entry name" value="SMAD_FHA_dom_sf"/>
</dbReference>
<feature type="compositionally biased region" description="Basic and acidic residues" evidence="6">
    <location>
        <begin position="202"/>
        <end position="216"/>
    </location>
</feature>
<comment type="caution">
    <text evidence="9">The sequence shown here is derived from an EMBL/GenBank/DDBJ whole genome shotgun (WGS) entry which is preliminary data.</text>
</comment>
<feature type="compositionally biased region" description="Basic and acidic residues" evidence="6">
    <location>
        <begin position="300"/>
        <end position="312"/>
    </location>
</feature>
<evidence type="ECO:0000256" key="5">
    <source>
        <dbReference type="ARBA" id="ARBA00023242"/>
    </source>
</evidence>
<evidence type="ECO:0000313" key="9">
    <source>
        <dbReference type="EMBL" id="CAH2269978.1"/>
    </source>
</evidence>
<evidence type="ECO:0000256" key="1">
    <source>
        <dbReference type="ARBA" id="ARBA00004123"/>
    </source>
</evidence>
<dbReference type="Gene3D" id="2.60.200.20">
    <property type="match status" value="1"/>
</dbReference>
<dbReference type="OrthoDB" id="10256774at2759"/>
<evidence type="ECO:0000256" key="2">
    <source>
        <dbReference type="ARBA" id="ARBA00022763"/>
    </source>
</evidence>
<gene>
    <name evidence="9" type="primary">jg9721</name>
    <name evidence="9" type="ORF">PAEG_LOCUS27907</name>
</gene>
<proteinExistence type="predicted"/>
<dbReference type="GO" id="GO:0003906">
    <property type="term" value="F:DNA-(apurinic or apyrimidinic site) endonuclease activity"/>
    <property type="evidence" value="ECO:0007669"/>
    <property type="project" value="InterPro"/>
</dbReference>
<evidence type="ECO:0000256" key="4">
    <source>
        <dbReference type="ARBA" id="ARBA00023204"/>
    </source>
</evidence>
<evidence type="ECO:0000259" key="8">
    <source>
        <dbReference type="Pfam" id="PF17913"/>
    </source>
</evidence>
<reference evidence="9" key="1">
    <citation type="submission" date="2022-03" db="EMBL/GenBank/DDBJ databases">
        <authorList>
            <person name="Lindestad O."/>
        </authorList>
    </citation>
    <scope>NUCLEOTIDE SEQUENCE</scope>
</reference>
<accession>A0A8S4SK43</accession>
<dbReference type="GO" id="GO:0006302">
    <property type="term" value="P:double-strand break repair"/>
    <property type="evidence" value="ECO:0007669"/>
    <property type="project" value="InterPro"/>
</dbReference>
<feature type="region of interest" description="Disordered" evidence="6">
    <location>
        <begin position="275"/>
        <end position="390"/>
    </location>
</feature>
<dbReference type="PANTHER" id="PTHR21315:SF2">
    <property type="entry name" value="APRATAXIN AND PNK-LIKE FACTOR"/>
    <property type="match status" value="1"/>
</dbReference>
<name>A0A8S4SK43_9NEOP</name>
<comment type="subcellular location">
    <subcellularLocation>
        <location evidence="1">Nucleus</location>
    </subcellularLocation>
</comment>
<feature type="region of interest" description="Disordered" evidence="6">
    <location>
        <begin position="143"/>
        <end position="261"/>
    </location>
</feature>
<keyword evidence="10" id="KW-1185">Reference proteome</keyword>
<dbReference type="AlphaFoldDB" id="A0A8S4SK43"/>
<feature type="compositionally biased region" description="Basic and acidic residues" evidence="6">
    <location>
        <begin position="180"/>
        <end position="189"/>
    </location>
</feature>
<dbReference type="GO" id="GO:0008408">
    <property type="term" value="F:3'-5' exonuclease activity"/>
    <property type="evidence" value="ECO:0007669"/>
    <property type="project" value="InterPro"/>
</dbReference>
<dbReference type="InterPro" id="IPR039253">
    <property type="entry name" value="APLF"/>
</dbReference>